<keyword evidence="1" id="KW-0812">Transmembrane</keyword>
<feature type="transmembrane region" description="Helical" evidence="1">
    <location>
        <begin position="65"/>
        <end position="84"/>
    </location>
</feature>
<dbReference type="RefSeq" id="WP_136928346.1">
    <property type="nucleotide sequence ID" value="NZ_SSMQ01000006.1"/>
</dbReference>
<keyword evidence="3" id="KW-1185">Reference proteome</keyword>
<proteinExistence type="predicted"/>
<dbReference type="AlphaFoldDB" id="A0A4U1JGD8"/>
<keyword evidence="1" id="KW-1133">Transmembrane helix</keyword>
<dbReference type="Proteomes" id="UP000309215">
    <property type="component" value="Unassembled WGS sequence"/>
</dbReference>
<accession>A0A4U1JGD8</accession>
<evidence type="ECO:0000313" key="2">
    <source>
        <dbReference type="EMBL" id="TKD10382.1"/>
    </source>
</evidence>
<feature type="transmembrane region" description="Helical" evidence="1">
    <location>
        <begin position="91"/>
        <end position="114"/>
    </location>
</feature>
<organism evidence="2 3">
    <name type="scientific">Polyangium fumosum</name>
    <dbReference type="NCBI Taxonomy" id="889272"/>
    <lineage>
        <taxon>Bacteria</taxon>
        <taxon>Pseudomonadati</taxon>
        <taxon>Myxococcota</taxon>
        <taxon>Polyangia</taxon>
        <taxon>Polyangiales</taxon>
        <taxon>Polyangiaceae</taxon>
        <taxon>Polyangium</taxon>
    </lineage>
</organism>
<name>A0A4U1JGD8_9BACT</name>
<comment type="caution">
    <text evidence="2">The sequence shown here is derived from an EMBL/GenBank/DDBJ whole genome shotgun (WGS) entry which is preliminary data.</text>
</comment>
<evidence type="ECO:0008006" key="4">
    <source>
        <dbReference type="Google" id="ProtNLM"/>
    </source>
</evidence>
<dbReference type="Gene3D" id="2.40.50.140">
    <property type="entry name" value="Nucleic acid-binding proteins"/>
    <property type="match status" value="1"/>
</dbReference>
<evidence type="ECO:0000313" key="3">
    <source>
        <dbReference type="Proteomes" id="UP000309215"/>
    </source>
</evidence>
<keyword evidence="1" id="KW-0472">Membrane</keyword>
<dbReference type="EMBL" id="SSMQ01000006">
    <property type="protein sequence ID" value="TKD10382.1"/>
    <property type="molecule type" value="Genomic_DNA"/>
</dbReference>
<reference evidence="2 3" key="1">
    <citation type="submission" date="2019-04" db="EMBL/GenBank/DDBJ databases">
        <authorList>
            <person name="Li Y."/>
            <person name="Wang J."/>
        </authorList>
    </citation>
    <scope>NUCLEOTIDE SEQUENCE [LARGE SCALE GENOMIC DNA]</scope>
    <source>
        <strain evidence="2 3">DSM 14668</strain>
    </source>
</reference>
<sequence length="201" mass="20371">MGLVYLFSLVVGLGILLVQIVSGGKGDADGGDGHDAGEGGGKDLAKDVSGKALATTSAGTGASDLVAFFLSLRFWVFTLLGFGMSGSLLHFFALAGPVVIFVLAAGSGLSSGLFAQLAFRFVAQGSASTSADVNHAGGSVGRVLVPVGKDKVGKIRIVLKGQSVDLLARSDGEDIARGDHVLVEDVEGDVARVSRRPSELA</sequence>
<gene>
    <name evidence="2" type="ORF">E8A74_08000</name>
</gene>
<dbReference type="OrthoDB" id="5516520at2"/>
<dbReference type="InterPro" id="IPR012340">
    <property type="entry name" value="NA-bd_OB-fold"/>
</dbReference>
<evidence type="ECO:0000256" key="1">
    <source>
        <dbReference type="SAM" id="Phobius"/>
    </source>
</evidence>
<protein>
    <recommendedName>
        <fullName evidence="4">NfeD-like C-terminal domain-containing protein</fullName>
    </recommendedName>
</protein>